<dbReference type="Pfam" id="PF18029">
    <property type="entry name" value="Glyoxalase_6"/>
    <property type="match status" value="1"/>
</dbReference>
<dbReference type="GO" id="GO:0004462">
    <property type="term" value="F:lactoylglutathione lyase activity"/>
    <property type="evidence" value="ECO:0007669"/>
    <property type="project" value="UniProtKB-EC"/>
</dbReference>
<name>A0A7W8DAN2_9GAMM</name>
<dbReference type="EC" id="4.4.1.5" evidence="2"/>
<evidence type="ECO:0000313" key="3">
    <source>
        <dbReference type="Proteomes" id="UP000521199"/>
    </source>
</evidence>
<protein>
    <submittedName>
        <fullName evidence="2">Lactoylglutathione lyase</fullName>
        <ecNumber evidence="2">4.4.1.5</ecNumber>
    </submittedName>
</protein>
<gene>
    <name evidence="2" type="ORF">HNQ52_002786</name>
</gene>
<dbReference type="EMBL" id="JACHHP010000005">
    <property type="protein sequence ID" value="MBB5209223.1"/>
    <property type="molecule type" value="Genomic_DNA"/>
</dbReference>
<keyword evidence="3" id="KW-1185">Reference proteome</keyword>
<dbReference type="InterPro" id="IPR037523">
    <property type="entry name" value="VOC_core"/>
</dbReference>
<feature type="domain" description="VOC" evidence="1">
    <location>
        <begin position="1"/>
        <end position="117"/>
    </location>
</feature>
<keyword evidence="2" id="KW-0456">Lyase</keyword>
<reference evidence="2 3" key="1">
    <citation type="submission" date="2020-08" db="EMBL/GenBank/DDBJ databases">
        <title>Genomic Encyclopedia of Type Strains, Phase IV (KMG-IV): sequencing the most valuable type-strain genomes for metagenomic binning, comparative biology and taxonomic classification.</title>
        <authorList>
            <person name="Goeker M."/>
        </authorList>
    </citation>
    <scope>NUCLEOTIDE SEQUENCE [LARGE SCALE GENOMIC DNA]</scope>
    <source>
        <strain evidence="2 3">DSM 24163</strain>
    </source>
</reference>
<organism evidence="2 3">
    <name type="scientific">Chiayiivirga flava</name>
    <dbReference type="NCBI Taxonomy" id="659595"/>
    <lineage>
        <taxon>Bacteria</taxon>
        <taxon>Pseudomonadati</taxon>
        <taxon>Pseudomonadota</taxon>
        <taxon>Gammaproteobacteria</taxon>
        <taxon>Lysobacterales</taxon>
        <taxon>Lysobacteraceae</taxon>
        <taxon>Chiayiivirga</taxon>
    </lineage>
</organism>
<dbReference type="InterPro" id="IPR029068">
    <property type="entry name" value="Glyas_Bleomycin-R_OHBP_Dase"/>
</dbReference>
<dbReference type="AlphaFoldDB" id="A0A7W8DAN2"/>
<dbReference type="InterPro" id="IPR041581">
    <property type="entry name" value="Glyoxalase_6"/>
</dbReference>
<dbReference type="SUPFAM" id="SSF54593">
    <property type="entry name" value="Glyoxalase/Bleomycin resistance protein/Dihydroxybiphenyl dioxygenase"/>
    <property type="match status" value="1"/>
</dbReference>
<comment type="caution">
    <text evidence="2">The sequence shown here is derived from an EMBL/GenBank/DDBJ whole genome shotgun (WGS) entry which is preliminary data.</text>
</comment>
<dbReference type="Gene3D" id="3.10.180.10">
    <property type="entry name" value="2,3-Dihydroxybiphenyl 1,2-Dioxygenase, domain 1"/>
    <property type="match status" value="1"/>
</dbReference>
<sequence length="127" mass="13503">MSRTWQLRRPSTALRSDCGRGAASGGGGVELLGAQAPIYLLEKTAGTADAFAPATVRRYDCHWTPGHLDLVVDDLDAALERAVAAGARREGDTRTAVWGRIAQCADPFGHGFCLLQFLGRGYDAIAT</sequence>
<accession>A0A7W8DAN2</accession>
<dbReference type="Proteomes" id="UP000521199">
    <property type="component" value="Unassembled WGS sequence"/>
</dbReference>
<proteinExistence type="predicted"/>
<dbReference type="PROSITE" id="PS51819">
    <property type="entry name" value="VOC"/>
    <property type="match status" value="1"/>
</dbReference>
<evidence type="ECO:0000313" key="2">
    <source>
        <dbReference type="EMBL" id="MBB5209223.1"/>
    </source>
</evidence>
<evidence type="ECO:0000259" key="1">
    <source>
        <dbReference type="PROSITE" id="PS51819"/>
    </source>
</evidence>